<protein>
    <submittedName>
        <fullName evidence="1">Uncharacterized protein</fullName>
    </submittedName>
</protein>
<gene>
    <name evidence="1" type="ORF">QVD17_02122</name>
</gene>
<evidence type="ECO:0000313" key="1">
    <source>
        <dbReference type="EMBL" id="KAK1436343.1"/>
    </source>
</evidence>
<dbReference type="EMBL" id="JAUHHV010000001">
    <property type="protein sequence ID" value="KAK1436343.1"/>
    <property type="molecule type" value="Genomic_DNA"/>
</dbReference>
<dbReference type="AlphaFoldDB" id="A0AAD8LB16"/>
<evidence type="ECO:0000313" key="2">
    <source>
        <dbReference type="Proteomes" id="UP001229421"/>
    </source>
</evidence>
<organism evidence="1 2">
    <name type="scientific">Tagetes erecta</name>
    <name type="common">African marigold</name>
    <dbReference type="NCBI Taxonomy" id="13708"/>
    <lineage>
        <taxon>Eukaryota</taxon>
        <taxon>Viridiplantae</taxon>
        <taxon>Streptophyta</taxon>
        <taxon>Embryophyta</taxon>
        <taxon>Tracheophyta</taxon>
        <taxon>Spermatophyta</taxon>
        <taxon>Magnoliopsida</taxon>
        <taxon>eudicotyledons</taxon>
        <taxon>Gunneridae</taxon>
        <taxon>Pentapetalae</taxon>
        <taxon>asterids</taxon>
        <taxon>campanulids</taxon>
        <taxon>Asterales</taxon>
        <taxon>Asteraceae</taxon>
        <taxon>Asteroideae</taxon>
        <taxon>Heliantheae alliance</taxon>
        <taxon>Tageteae</taxon>
        <taxon>Tagetes</taxon>
    </lineage>
</organism>
<proteinExistence type="predicted"/>
<reference evidence="1" key="1">
    <citation type="journal article" date="2023" name="bioRxiv">
        <title>Improved chromosome-level genome assembly for marigold (Tagetes erecta).</title>
        <authorList>
            <person name="Jiang F."/>
            <person name="Yuan L."/>
            <person name="Wang S."/>
            <person name="Wang H."/>
            <person name="Xu D."/>
            <person name="Wang A."/>
            <person name="Fan W."/>
        </authorList>
    </citation>
    <scope>NUCLEOTIDE SEQUENCE</scope>
    <source>
        <strain evidence="1">WSJ</strain>
        <tissue evidence="1">Leaf</tissue>
    </source>
</reference>
<keyword evidence="2" id="KW-1185">Reference proteome</keyword>
<name>A0AAD8LB16_TARER</name>
<sequence>MLLQSNSNQETKLLSKFLPSCFHMITNRNQAICPKMAVAIIDTISNSIQYNTSLSHLNLRGNIITLFNQYIIDFNLDVPFVLFFFIATR</sequence>
<dbReference type="Proteomes" id="UP001229421">
    <property type="component" value="Unassembled WGS sequence"/>
</dbReference>
<accession>A0AAD8LB16</accession>
<comment type="caution">
    <text evidence="1">The sequence shown here is derived from an EMBL/GenBank/DDBJ whole genome shotgun (WGS) entry which is preliminary data.</text>
</comment>